<feature type="compositionally biased region" description="Basic residues" evidence="3">
    <location>
        <begin position="1"/>
        <end position="10"/>
    </location>
</feature>
<comment type="caution">
    <text evidence="4">The sequence shown here is derived from an EMBL/GenBank/DDBJ whole genome shotgun (WGS) entry which is preliminary data.</text>
</comment>
<dbReference type="InterPro" id="IPR011335">
    <property type="entry name" value="Restrct_endonuc-II-like"/>
</dbReference>
<comment type="similarity">
    <text evidence="1 2">Belongs to the UPF0102 family.</text>
</comment>
<dbReference type="GO" id="GO:0003676">
    <property type="term" value="F:nucleic acid binding"/>
    <property type="evidence" value="ECO:0007669"/>
    <property type="project" value="InterPro"/>
</dbReference>
<proteinExistence type="inferred from homology"/>
<sequence>MAKKSKKLKNEKRASRGGVLVEKARAQDKRRKKQKREGGGKGKKKERVKKGKGAGVGATESVSMPRGKRNKALGARGEEAAERFLRRHGYEILERNWVCFAGEADIIAADDRALVFAEVKTRRGIGHGFPGEAVNQAKRERYERIALAYVQDHCVGEVTVRFDVISIVVIAPDRALVRHHLGAFSAA</sequence>
<feature type="region of interest" description="Disordered" evidence="3">
    <location>
        <begin position="1"/>
        <end position="75"/>
    </location>
</feature>
<dbReference type="InterPro" id="IPR003509">
    <property type="entry name" value="UPF0102_YraN-like"/>
</dbReference>
<reference evidence="4 5" key="1">
    <citation type="submission" date="2013-04" db="EMBL/GenBank/DDBJ databases">
        <title>The Genome Sequence of Enterorhabdus caecimuris B7.</title>
        <authorList>
            <consortium name="The Broad Institute Genomics Platform"/>
            <consortium name="The Broad Institute Genome Sequencing Center for Infectious Disease"/>
            <person name="Earl A."/>
            <person name="Xavier R."/>
            <person name="Elson C."/>
            <person name="Duck W."/>
            <person name="Walker B."/>
            <person name="Young S."/>
            <person name="Zeng Q."/>
            <person name="Gargeya S."/>
            <person name="Fitzgerald M."/>
            <person name="Haas B."/>
            <person name="Abouelleil A."/>
            <person name="Allen A.W."/>
            <person name="Alvarado L."/>
            <person name="Arachchi H.M."/>
            <person name="Berlin A.M."/>
            <person name="Chapman S.B."/>
            <person name="Gainer-Dewar J."/>
            <person name="Goldberg J."/>
            <person name="Griggs A."/>
            <person name="Gujja S."/>
            <person name="Hansen M."/>
            <person name="Howarth C."/>
            <person name="Imamovic A."/>
            <person name="Ireland A."/>
            <person name="Larimer J."/>
            <person name="McCowan C."/>
            <person name="Murphy C."/>
            <person name="Pearson M."/>
            <person name="Poon T.W."/>
            <person name="Priest M."/>
            <person name="Roberts A."/>
            <person name="Saif S."/>
            <person name="Shea T."/>
            <person name="Sisk P."/>
            <person name="Sykes S."/>
            <person name="Wortman J."/>
            <person name="Nusbaum C."/>
            <person name="Birren B."/>
        </authorList>
    </citation>
    <scope>NUCLEOTIDE SEQUENCE [LARGE SCALE GENOMIC DNA]</scope>
    <source>
        <strain evidence="4 5">B7</strain>
    </source>
</reference>
<gene>
    <name evidence="4" type="ORF">C811_00399</name>
</gene>
<evidence type="ECO:0000256" key="2">
    <source>
        <dbReference type="HAMAP-Rule" id="MF_00048"/>
    </source>
</evidence>
<dbReference type="Proteomes" id="UP000014204">
    <property type="component" value="Unassembled WGS sequence"/>
</dbReference>
<evidence type="ECO:0000313" key="4">
    <source>
        <dbReference type="EMBL" id="EOS52369.1"/>
    </source>
</evidence>
<dbReference type="PANTHER" id="PTHR34039">
    <property type="entry name" value="UPF0102 PROTEIN YRAN"/>
    <property type="match status" value="1"/>
</dbReference>
<protein>
    <recommendedName>
        <fullName evidence="2">UPF0102 protein C811_00399</fullName>
    </recommendedName>
</protein>
<dbReference type="InterPro" id="IPR011856">
    <property type="entry name" value="tRNA_endonuc-like_dom_sf"/>
</dbReference>
<evidence type="ECO:0000256" key="1">
    <source>
        <dbReference type="ARBA" id="ARBA00006738"/>
    </source>
</evidence>
<dbReference type="HOGENOM" id="CLU_115353_2_0_11"/>
<dbReference type="AlphaFoldDB" id="R9L0P6"/>
<evidence type="ECO:0000313" key="5">
    <source>
        <dbReference type="Proteomes" id="UP000014204"/>
    </source>
</evidence>
<dbReference type="Gene3D" id="3.40.1350.10">
    <property type="match status" value="1"/>
</dbReference>
<dbReference type="PANTHER" id="PTHR34039:SF1">
    <property type="entry name" value="UPF0102 PROTEIN YRAN"/>
    <property type="match status" value="1"/>
</dbReference>
<accession>R9L0P6</accession>
<dbReference type="HAMAP" id="MF_00048">
    <property type="entry name" value="UPF0102"/>
    <property type="match status" value="1"/>
</dbReference>
<name>R9L0P6_9ACTN</name>
<dbReference type="NCBIfam" id="NF009154">
    <property type="entry name" value="PRK12497.3-3"/>
    <property type="match status" value="1"/>
</dbReference>
<dbReference type="PATRIC" id="fig|1235794.3.peg.391"/>
<dbReference type="SUPFAM" id="SSF52980">
    <property type="entry name" value="Restriction endonuclease-like"/>
    <property type="match status" value="1"/>
</dbReference>
<dbReference type="GeneID" id="82190029"/>
<dbReference type="Pfam" id="PF02021">
    <property type="entry name" value="UPF0102"/>
    <property type="match status" value="1"/>
</dbReference>
<dbReference type="STRING" id="1235794.C811_00399"/>
<organism evidence="4 5">
    <name type="scientific">Adlercreutzia caecimuris B7</name>
    <dbReference type="NCBI Taxonomy" id="1235794"/>
    <lineage>
        <taxon>Bacteria</taxon>
        <taxon>Bacillati</taxon>
        <taxon>Actinomycetota</taxon>
        <taxon>Coriobacteriia</taxon>
        <taxon>Eggerthellales</taxon>
        <taxon>Eggerthellaceae</taxon>
        <taxon>Adlercreutzia</taxon>
    </lineage>
</organism>
<evidence type="ECO:0000256" key="3">
    <source>
        <dbReference type="SAM" id="MobiDB-lite"/>
    </source>
</evidence>
<dbReference type="eggNOG" id="COG0792">
    <property type="taxonomic scope" value="Bacteria"/>
</dbReference>
<dbReference type="RefSeq" id="WP_016308633.1">
    <property type="nucleotide sequence ID" value="NZ_KE159646.1"/>
</dbReference>
<dbReference type="CDD" id="cd20736">
    <property type="entry name" value="PoNe_Nuclease"/>
    <property type="match status" value="1"/>
</dbReference>
<keyword evidence="5" id="KW-1185">Reference proteome</keyword>
<feature type="compositionally biased region" description="Basic residues" evidence="3">
    <location>
        <begin position="28"/>
        <end position="52"/>
    </location>
</feature>
<dbReference type="EMBL" id="ASSY01000005">
    <property type="protein sequence ID" value="EOS52369.1"/>
    <property type="molecule type" value="Genomic_DNA"/>
</dbReference>